<feature type="compositionally biased region" description="Basic and acidic residues" evidence="1">
    <location>
        <begin position="65"/>
        <end position="78"/>
    </location>
</feature>
<feature type="compositionally biased region" description="Low complexity" evidence="1">
    <location>
        <begin position="103"/>
        <end position="115"/>
    </location>
</feature>
<feature type="compositionally biased region" description="Basic and acidic residues" evidence="1">
    <location>
        <begin position="28"/>
        <end position="41"/>
    </location>
</feature>
<sequence>MPGRILSIFRPRQEVLQPRGASSGSDSAEARIYRPWRERGLRRFRPKTRSPRELSLPGSDLSDSTADREASTAEAAADRRAVWDLQIRRCIGADAILPPPVVPTSSARRSSTGPSRPRRTRPSSGPTSAFGNKWATHRPPLNGRTDNAIKEPLELHAQAEVPGPDAGSDLIDFQTRQEVLQPESASSGSDVSEARIYRPVARTGAAEVRPEDPSPREPLLPGCDLSDSTADAASTAEAAAMRRAVWDPVGDAGGRWQGMIRAEVRSYMSGLGQSMSAVPESVSSAVMRRIAMGIGRMEG</sequence>
<feature type="region of interest" description="Disordered" evidence="1">
    <location>
        <begin position="9"/>
        <end position="78"/>
    </location>
</feature>
<organism evidence="2 3">
    <name type="scientific">Asparagus officinalis</name>
    <name type="common">Garden asparagus</name>
    <dbReference type="NCBI Taxonomy" id="4686"/>
    <lineage>
        <taxon>Eukaryota</taxon>
        <taxon>Viridiplantae</taxon>
        <taxon>Streptophyta</taxon>
        <taxon>Embryophyta</taxon>
        <taxon>Tracheophyta</taxon>
        <taxon>Spermatophyta</taxon>
        <taxon>Magnoliopsida</taxon>
        <taxon>Liliopsida</taxon>
        <taxon>Asparagales</taxon>
        <taxon>Asparagaceae</taxon>
        <taxon>Asparagoideae</taxon>
        <taxon>Asparagus</taxon>
    </lineage>
</organism>
<reference evidence="3" key="1">
    <citation type="journal article" date="2017" name="Nat. Commun.">
        <title>The asparagus genome sheds light on the origin and evolution of a young Y chromosome.</title>
        <authorList>
            <person name="Harkess A."/>
            <person name="Zhou J."/>
            <person name="Xu C."/>
            <person name="Bowers J.E."/>
            <person name="Van der Hulst R."/>
            <person name="Ayyampalayam S."/>
            <person name="Mercati F."/>
            <person name="Riccardi P."/>
            <person name="McKain M.R."/>
            <person name="Kakrana A."/>
            <person name="Tang H."/>
            <person name="Ray J."/>
            <person name="Groenendijk J."/>
            <person name="Arikit S."/>
            <person name="Mathioni S.M."/>
            <person name="Nakano M."/>
            <person name="Shan H."/>
            <person name="Telgmann-Rauber A."/>
            <person name="Kanno A."/>
            <person name="Yue Z."/>
            <person name="Chen H."/>
            <person name="Li W."/>
            <person name="Chen Y."/>
            <person name="Xu X."/>
            <person name="Zhang Y."/>
            <person name="Luo S."/>
            <person name="Chen H."/>
            <person name="Gao J."/>
            <person name="Mao Z."/>
            <person name="Pires J.C."/>
            <person name="Luo M."/>
            <person name="Kudrna D."/>
            <person name="Wing R.A."/>
            <person name="Meyers B.C."/>
            <person name="Yi K."/>
            <person name="Kong H."/>
            <person name="Lavrijsen P."/>
            <person name="Sunseri F."/>
            <person name="Falavigna A."/>
            <person name="Ye Y."/>
            <person name="Leebens-Mack J.H."/>
            <person name="Chen G."/>
        </authorList>
    </citation>
    <scope>NUCLEOTIDE SEQUENCE [LARGE SCALE GENOMIC DNA]</scope>
    <source>
        <strain evidence="3">cv. DH0086</strain>
    </source>
</reference>
<dbReference type="Proteomes" id="UP000243459">
    <property type="component" value="Chromosome 1"/>
</dbReference>
<feature type="region of interest" description="Disordered" evidence="1">
    <location>
        <begin position="96"/>
        <end position="144"/>
    </location>
</feature>
<evidence type="ECO:0000313" key="2">
    <source>
        <dbReference type="EMBL" id="ONK78958.1"/>
    </source>
</evidence>
<protein>
    <submittedName>
        <fullName evidence="2">Uncharacterized protein</fullName>
    </submittedName>
</protein>
<evidence type="ECO:0000313" key="3">
    <source>
        <dbReference type="Proteomes" id="UP000243459"/>
    </source>
</evidence>
<dbReference type="AlphaFoldDB" id="A0A5P1FL58"/>
<dbReference type="Gramene" id="ONK78958">
    <property type="protein sequence ID" value="ONK78958"/>
    <property type="gene ID" value="A4U43_C01F1420"/>
</dbReference>
<accession>A0A5P1FL58</accession>
<gene>
    <name evidence="2" type="ORF">A4U43_C01F1420</name>
</gene>
<dbReference type="EMBL" id="CM007381">
    <property type="protein sequence ID" value="ONK78958.1"/>
    <property type="molecule type" value="Genomic_DNA"/>
</dbReference>
<evidence type="ECO:0000256" key="1">
    <source>
        <dbReference type="SAM" id="MobiDB-lite"/>
    </source>
</evidence>
<name>A0A5P1FL58_ASPOF</name>
<proteinExistence type="predicted"/>
<keyword evidence="3" id="KW-1185">Reference proteome</keyword>